<proteinExistence type="predicted"/>
<dbReference type="InterPro" id="IPR025886">
    <property type="entry name" value="PP2-like"/>
</dbReference>
<dbReference type="PANTHER" id="PTHR32278">
    <property type="entry name" value="F-BOX DOMAIN-CONTAINING PROTEIN"/>
    <property type="match status" value="1"/>
</dbReference>
<name>A0A2P2M930_RHIMU</name>
<accession>A0A2P2M930</accession>
<protein>
    <submittedName>
        <fullName evidence="1">Putative F-box protein PP2-B12 isoform X1</fullName>
    </submittedName>
</protein>
<dbReference type="Pfam" id="PF14299">
    <property type="entry name" value="PP2"/>
    <property type="match status" value="1"/>
</dbReference>
<dbReference type="PANTHER" id="PTHR32278:SF111">
    <property type="entry name" value="F-BOX PROTEIN PP2-B12-RELATED"/>
    <property type="match status" value="1"/>
</dbReference>
<organism evidence="1">
    <name type="scientific">Rhizophora mucronata</name>
    <name type="common">Asiatic mangrove</name>
    <dbReference type="NCBI Taxonomy" id="61149"/>
    <lineage>
        <taxon>Eukaryota</taxon>
        <taxon>Viridiplantae</taxon>
        <taxon>Streptophyta</taxon>
        <taxon>Embryophyta</taxon>
        <taxon>Tracheophyta</taxon>
        <taxon>Spermatophyta</taxon>
        <taxon>Magnoliopsida</taxon>
        <taxon>eudicotyledons</taxon>
        <taxon>Gunneridae</taxon>
        <taxon>Pentapetalae</taxon>
        <taxon>rosids</taxon>
        <taxon>fabids</taxon>
        <taxon>Malpighiales</taxon>
        <taxon>Rhizophoraceae</taxon>
        <taxon>Rhizophora</taxon>
    </lineage>
</organism>
<evidence type="ECO:0000313" key="1">
    <source>
        <dbReference type="EMBL" id="MBX26730.1"/>
    </source>
</evidence>
<dbReference type="AlphaFoldDB" id="A0A2P2M930"/>
<reference evidence="1" key="1">
    <citation type="submission" date="2018-02" db="EMBL/GenBank/DDBJ databases">
        <title>Rhizophora mucronata_Transcriptome.</title>
        <authorList>
            <person name="Meera S.P."/>
            <person name="Sreeshan A."/>
            <person name="Augustine A."/>
        </authorList>
    </citation>
    <scope>NUCLEOTIDE SEQUENCE</scope>
    <source>
        <tissue evidence="1">Leaf</tissue>
    </source>
</reference>
<sequence>MLSPSTLYSAFLVFKLTTEAYGFNDRPAEVAMGLAGSESGAQTVYLDTVIEQRQRFPSVSRNVGYRTRLHFWRGSSHIPFRVTDVPYPKERGDGWLEIKLVEFLNEEGENEELEMTILEVKSGRWKGGLILHGIEIKPKEGK</sequence>
<dbReference type="EMBL" id="GGEC01046246">
    <property type="protein sequence ID" value="MBX26730.1"/>
    <property type="molecule type" value="Transcribed_RNA"/>
</dbReference>